<dbReference type="EMBL" id="BPLQ01002483">
    <property type="protein sequence ID" value="GIX93284.1"/>
    <property type="molecule type" value="Genomic_DNA"/>
</dbReference>
<proteinExistence type="predicted"/>
<name>A0AAV4PBL4_9ARAC</name>
<protein>
    <submittedName>
        <fullName evidence="2">Uncharacterized protein</fullName>
    </submittedName>
</protein>
<gene>
    <name evidence="2" type="ORF">CDAR_191821</name>
</gene>
<feature type="compositionally biased region" description="Basic and acidic residues" evidence="1">
    <location>
        <begin position="78"/>
        <end position="94"/>
    </location>
</feature>
<reference evidence="2 3" key="1">
    <citation type="submission" date="2021-06" db="EMBL/GenBank/DDBJ databases">
        <title>Caerostris darwini draft genome.</title>
        <authorList>
            <person name="Kono N."/>
            <person name="Arakawa K."/>
        </authorList>
    </citation>
    <scope>NUCLEOTIDE SEQUENCE [LARGE SCALE GENOMIC DNA]</scope>
</reference>
<organism evidence="2 3">
    <name type="scientific">Caerostris darwini</name>
    <dbReference type="NCBI Taxonomy" id="1538125"/>
    <lineage>
        <taxon>Eukaryota</taxon>
        <taxon>Metazoa</taxon>
        <taxon>Ecdysozoa</taxon>
        <taxon>Arthropoda</taxon>
        <taxon>Chelicerata</taxon>
        <taxon>Arachnida</taxon>
        <taxon>Araneae</taxon>
        <taxon>Araneomorphae</taxon>
        <taxon>Entelegynae</taxon>
        <taxon>Araneoidea</taxon>
        <taxon>Araneidae</taxon>
        <taxon>Caerostris</taxon>
    </lineage>
</organism>
<dbReference type="Proteomes" id="UP001054837">
    <property type="component" value="Unassembled WGS sequence"/>
</dbReference>
<feature type="region of interest" description="Disordered" evidence="1">
    <location>
        <begin position="63"/>
        <end position="112"/>
    </location>
</feature>
<evidence type="ECO:0000313" key="2">
    <source>
        <dbReference type="EMBL" id="GIX93284.1"/>
    </source>
</evidence>
<feature type="compositionally biased region" description="Basic and acidic residues" evidence="1">
    <location>
        <begin position="101"/>
        <end position="112"/>
    </location>
</feature>
<comment type="caution">
    <text evidence="2">The sequence shown here is derived from an EMBL/GenBank/DDBJ whole genome shotgun (WGS) entry which is preliminary data.</text>
</comment>
<keyword evidence="3" id="KW-1185">Reference proteome</keyword>
<evidence type="ECO:0000313" key="3">
    <source>
        <dbReference type="Proteomes" id="UP001054837"/>
    </source>
</evidence>
<sequence length="112" mass="12825">MLARHVIAESGIIYERQQILSVFNVSIVGSNCFCTFHRRGHFDQKLPKRQVAITQFLCVTKEHARSGRSRFRPSPSKGTEKGDTSPRFTERNSRFDSSSDSETHLLEADKRL</sequence>
<evidence type="ECO:0000256" key="1">
    <source>
        <dbReference type="SAM" id="MobiDB-lite"/>
    </source>
</evidence>
<dbReference type="AlphaFoldDB" id="A0AAV4PBL4"/>
<accession>A0AAV4PBL4</accession>